<keyword evidence="2" id="KW-1185">Reference proteome</keyword>
<dbReference type="EMBL" id="OZ034817">
    <property type="protein sequence ID" value="CAL1381347.1"/>
    <property type="molecule type" value="Genomic_DNA"/>
</dbReference>
<dbReference type="InterPro" id="IPR043502">
    <property type="entry name" value="DNA/RNA_pol_sf"/>
</dbReference>
<name>A0AAV2E684_9ROSI</name>
<evidence type="ECO:0000313" key="2">
    <source>
        <dbReference type="Proteomes" id="UP001497516"/>
    </source>
</evidence>
<reference evidence="1 2" key="1">
    <citation type="submission" date="2024-04" db="EMBL/GenBank/DDBJ databases">
        <authorList>
            <person name="Fracassetti M."/>
        </authorList>
    </citation>
    <scope>NUCLEOTIDE SEQUENCE [LARGE SCALE GENOMIC DNA]</scope>
</reference>
<organism evidence="1 2">
    <name type="scientific">Linum trigynum</name>
    <dbReference type="NCBI Taxonomy" id="586398"/>
    <lineage>
        <taxon>Eukaryota</taxon>
        <taxon>Viridiplantae</taxon>
        <taxon>Streptophyta</taxon>
        <taxon>Embryophyta</taxon>
        <taxon>Tracheophyta</taxon>
        <taxon>Spermatophyta</taxon>
        <taxon>Magnoliopsida</taxon>
        <taxon>eudicotyledons</taxon>
        <taxon>Gunneridae</taxon>
        <taxon>Pentapetalae</taxon>
        <taxon>rosids</taxon>
        <taxon>fabids</taxon>
        <taxon>Malpighiales</taxon>
        <taxon>Linaceae</taxon>
        <taxon>Linum</taxon>
    </lineage>
</organism>
<dbReference type="PANTHER" id="PTHR11439">
    <property type="entry name" value="GAG-POL-RELATED RETROTRANSPOSON"/>
    <property type="match status" value="1"/>
</dbReference>
<dbReference type="Proteomes" id="UP001497516">
    <property type="component" value="Chromosome 4"/>
</dbReference>
<sequence length="182" mass="20621">MSLYTTISLRKFIWPFRMALLDQFTIKNFGTLKYFLGIEVARSPRGIVLNQRKYVLDILTDTGLEATRPSLTSIKQHHQLGRLLSPAAVDVSAYRRLVGRLLYLTMTRPDITYVVNVLSQAMQAPTKAHEVTTIRILRYLKSTPGHGLFFPASTSLSHTAYCDADWSGCPLTRRSTIAYYFG</sequence>
<dbReference type="PANTHER" id="PTHR11439:SF470">
    <property type="entry name" value="CYSTEINE-RICH RLK (RECEPTOR-LIKE PROTEIN KINASE) 8"/>
    <property type="match status" value="1"/>
</dbReference>
<gene>
    <name evidence="1" type="ORF">LTRI10_LOCUS22729</name>
</gene>
<evidence type="ECO:0008006" key="3">
    <source>
        <dbReference type="Google" id="ProtNLM"/>
    </source>
</evidence>
<protein>
    <recommendedName>
        <fullName evidence="3">Reverse transcriptase Ty1/copia-type domain-containing protein</fullName>
    </recommendedName>
</protein>
<accession>A0AAV2E684</accession>
<proteinExistence type="predicted"/>
<dbReference type="SUPFAM" id="SSF56672">
    <property type="entry name" value="DNA/RNA polymerases"/>
    <property type="match status" value="1"/>
</dbReference>
<evidence type="ECO:0000313" key="1">
    <source>
        <dbReference type="EMBL" id="CAL1381347.1"/>
    </source>
</evidence>
<dbReference type="AlphaFoldDB" id="A0AAV2E684"/>